<evidence type="ECO:0000256" key="1">
    <source>
        <dbReference type="ARBA" id="ARBA00008520"/>
    </source>
</evidence>
<name>A0A0R2F043_9LACO</name>
<evidence type="ECO:0000313" key="6">
    <source>
        <dbReference type="Proteomes" id="UP000050865"/>
    </source>
</evidence>
<dbReference type="RefSeq" id="WP_054663925.1">
    <property type="nucleotide sequence ID" value="NZ_AYZJ01000037.1"/>
</dbReference>
<evidence type="ECO:0000256" key="4">
    <source>
        <dbReference type="SAM" id="SignalP"/>
    </source>
</evidence>
<dbReference type="GO" id="GO:1901982">
    <property type="term" value="F:maltose binding"/>
    <property type="evidence" value="ECO:0007669"/>
    <property type="project" value="TreeGrafter"/>
</dbReference>
<protein>
    <submittedName>
        <fullName evidence="5">Sugar ABC transporter periplasmic protein</fullName>
    </submittedName>
</protein>
<gene>
    <name evidence="5" type="ORF">FC75_GL001959</name>
</gene>
<feature type="signal peptide" evidence="4">
    <location>
        <begin position="1"/>
        <end position="21"/>
    </location>
</feature>
<dbReference type="OrthoDB" id="9766758at2"/>
<evidence type="ECO:0000256" key="2">
    <source>
        <dbReference type="ARBA" id="ARBA00022448"/>
    </source>
</evidence>
<dbReference type="PROSITE" id="PS51257">
    <property type="entry name" value="PROKAR_LIPOPROTEIN"/>
    <property type="match status" value="1"/>
</dbReference>
<organism evidence="5 6">
    <name type="scientific">Lacticaseibacillus camelliae DSM 22697 = JCM 13995</name>
    <dbReference type="NCBI Taxonomy" id="1423730"/>
    <lineage>
        <taxon>Bacteria</taxon>
        <taxon>Bacillati</taxon>
        <taxon>Bacillota</taxon>
        <taxon>Bacilli</taxon>
        <taxon>Lactobacillales</taxon>
        <taxon>Lactobacillaceae</taxon>
        <taxon>Lacticaseibacillus</taxon>
    </lineage>
</organism>
<dbReference type="Gene3D" id="3.40.190.10">
    <property type="entry name" value="Periplasmic binding protein-like II"/>
    <property type="match status" value="2"/>
</dbReference>
<dbReference type="SUPFAM" id="SSF53850">
    <property type="entry name" value="Periplasmic binding protein-like II"/>
    <property type="match status" value="1"/>
</dbReference>
<keyword evidence="2" id="KW-0813">Transport</keyword>
<keyword evidence="3 4" id="KW-0732">Signal</keyword>
<comment type="caution">
    <text evidence="5">The sequence shown here is derived from an EMBL/GenBank/DDBJ whole genome shotgun (WGS) entry which is preliminary data.</text>
</comment>
<feature type="chain" id="PRO_5038705253" evidence="4">
    <location>
        <begin position="22"/>
        <end position="412"/>
    </location>
</feature>
<dbReference type="AlphaFoldDB" id="A0A0R2F043"/>
<evidence type="ECO:0000256" key="3">
    <source>
        <dbReference type="ARBA" id="ARBA00022729"/>
    </source>
</evidence>
<dbReference type="Proteomes" id="UP000050865">
    <property type="component" value="Unassembled WGS sequence"/>
</dbReference>
<dbReference type="GO" id="GO:0042956">
    <property type="term" value="P:maltodextrin transmembrane transport"/>
    <property type="evidence" value="ECO:0007669"/>
    <property type="project" value="TreeGrafter"/>
</dbReference>
<proteinExistence type="inferred from homology"/>
<evidence type="ECO:0000313" key="5">
    <source>
        <dbReference type="EMBL" id="KRN22002.1"/>
    </source>
</evidence>
<dbReference type="PANTHER" id="PTHR30061">
    <property type="entry name" value="MALTOSE-BINDING PERIPLASMIC PROTEIN"/>
    <property type="match status" value="1"/>
</dbReference>
<reference evidence="5 6" key="1">
    <citation type="journal article" date="2015" name="Genome Announc.">
        <title>Expanding the biotechnology potential of lactobacilli through comparative genomics of 213 strains and associated genera.</title>
        <authorList>
            <person name="Sun Z."/>
            <person name="Harris H.M."/>
            <person name="McCann A."/>
            <person name="Guo C."/>
            <person name="Argimon S."/>
            <person name="Zhang W."/>
            <person name="Yang X."/>
            <person name="Jeffery I.B."/>
            <person name="Cooney J.C."/>
            <person name="Kagawa T.F."/>
            <person name="Liu W."/>
            <person name="Song Y."/>
            <person name="Salvetti E."/>
            <person name="Wrobel A."/>
            <person name="Rasinkangas P."/>
            <person name="Parkhill J."/>
            <person name="Rea M.C."/>
            <person name="O'Sullivan O."/>
            <person name="Ritari J."/>
            <person name="Douillard F.P."/>
            <person name="Paul Ross R."/>
            <person name="Yang R."/>
            <person name="Briner A.E."/>
            <person name="Felis G.E."/>
            <person name="de Vos W.M."/>
            <person name="Barrangou R."/>
            <person name="Klaenhammer T.R."/>
            <person name="Caufield P.W."/>
            <person name="Cui Y."/>
            <person name="Zhang H."/>
            <person name="O'Toole P.W."/>
        </authorList>
    </citation>
    <scope>NUCLEOTIDE SEQUENCE [LARGE SCALE GENOMIC DNA]</scope>
    <source>
        <strain evidence="5 6">DSM 22697</strain>
    </source>
</reference>
<sequence>MKLWQKFALGSTALLSATVLAACGNSGSSSSSSSSGKNGVSGSVKLWVDNTQVSSYKSIVKDFNKKYPDVKVKVTQSPNGSSNAKTDVAKDPSKAADVFEVPNDQLGQMASAGYINPISPDATKVIKKDNVESAVKGVTWKNKLYAFPFAMQAQTLYYNKSKLSAEDVKDWDTMTAKSVVATDFTVPYNVYPIFLSAGTYMYGKNGEDLKGTNVNTQEGVNAMKWYAAQKNNKGVMQTSNVLNQLKSGKAGAILDGPWDAVNIKKLLGKNFGVAPYPTITIGGKKVQMQAFLGIETFAVNSHTSTKNQKAAATLAQYITNKASQLVIYKDQGQIPVDKSAQQTATFKKNPVAVAVKTMSQTSHSTLMPKMPEIATLWDQAAPLINGAYSGSIKPADYMTKLTAFHNAVSKAN</sequence>
<keyword evidence="6" id="KW-1185">Reference proteome</keyword>
<accession>A0A0R2F043</accession>
<dbReference type="InterPro" id="IPR006059">
    <property type="entry name" value="SBP"/>
</dbReference>
<dbReference type="EMBL" id="AYZJ01000037">
    <property type="protein sequence ID" value="KRN22002.1"/>
    <property type="molecule type" value="Genomic_DNA"/>
</dbReference>
<dbReference type="PANTHER" id="PTHR30061:SF50">
    <property type="entry name" value="MALTOSE_MALTODEXTRIN-BINDING PERIPLASMIC PROTEIN"/>
    <property type="match status" value="1"/>
</dbReference>
<dbReference type="GO" id="GO:0055052">
    <property type="term" value="C:ATP-binding cassette (ABC) transporter complex, substrate-binding subunit-containing"/>
    <property type="evidence" value="ECO:0007669"/>
    <property type="project" value="TreeGrafter"/>
</dbReference>
<comment type="similarity">
    <text evidence="1">Belongs to the bacterial solute-binding protein 1 family.</text>
</comment>
<dbReference type="STRING" id="1423730.FC75_GL001959"/>
<dbReference type="PATRIC" id="fig|1423730.4.peg.2038"/>
<dbReference type="Pfam" id="PF13416">
    <property type="entry name" value="SBP_bac_8"/>
    <property type="match status" value="1"/>
</dbReference>
<dbReference type="GO" id="GO:0015768">
    <property type="term" value="P:maltose transport"/>
    <property type="evidence" value="ECO:0007669"/>
    <property type="project" value="TreeGrafter"/>
</dbReference>